<dbReference type="InterPro" id="IPR047794">
    <property type="entry name" value="C45_proenzyme-like"/>
</dbReference>
<dbReference type="PROSITE" id="PS51257">
    <property type="entry name" value="PROKAR_LIPOPROTEIN"/>
    <property type="match status" value="1"/>
</dbReference>
<evidence type="ECO:0000313" key="4">
    <source>
        <dbReference type="Proteomes" id="UP001257659"/>
    </source>
</evidence>
<dbReference type="PANTHER" id="PTHR35190:SF2">
    <property type="entry name" value="PROTEIN DCD1B"/>
    <property type="match status" value="1"/>
</dbReference>
<reference evidence="3 4" key="1">
    <citation type="submission" date="2023-07" db="EMBL/GenBank/DDBJ databases">
        <title>Genomic Encyclopedia of Type Strains, Phase IV (KMG-IV): sequencing the most valuable type-strain genomes for metagenomic binning, comparative biology and taxonomic classification.</title>
        <authorList>
            <person name="Goeker M."/>
        </authorList>
    </citation>
    <scope>NUCLEOTIDE SEQUENCE [LARGE SCALE GENOMIC DNA]</scope>
    <source>
        <strain evidence="3 4">DSM 102814</strain>
    </source>
</reference>
<dbReference type="InterPro" id="IPR005079">
    <property type="entry name" value="Peptidase_C45_hydrolase"/>
</dbReference>
<sequence>MRKFLLHHKVFYLLFLGLLLQACGVKKSLNDLPHKTELQKPLPKRIKIAANHFQIGNNSLKKNDSGLWELYVEGNPLERGYAIGSLSEELIQKQERVFMDKIFEHVNSGSYQKFLSKIIAWYNRKLYLHVNEEFKEEIYGISRYNLHTYDEFAKPYVRSLYLHGAHDIGHALQDLMLVGCTSFAAWDEKTSDGQLLVGRNFDFYAGDQFSEEKIIAFINPTEGHKFMMYTWPGFIGAVSGMNEYGLTVTINAGKSQIPLLAKTPISLVTREILQYAKTIDEAIEIAKRKEVFVSESIMVSSASDKKAILIEVSPNNFGIYEVENSNHLSCSNHFQSEAFADDKRNLKTIANSHTTARFNRMEKLIRQENKLTPTKAVEILRDKKGVDGEKLGYGNELAINQLLAHHSIIFKPEEKQVWVSTNPYQLGKYIAYDLDEVFSETNNENKIWTIDSLTIQEDPFLNTEAYKKYEEFRSLKPEIEKAIQQKKDISTEKLAHFIQLNPEFWETHFLVGKYYYEQKNYKKAIINFKQALRREVTTVPDRKMLKKYVKKSYRKL</sequence>
<dbReference type="SUPFAM" id="SSF48452">
    <property type="entry name" value="TPR-like"/>
    <property type="match status" value="1"/>
</dbReference>
<dbReference type="InterPro" id="IPR047803">
    <property type="entry name" value="DCD1A/B-like"/>
</dbReference>
<comment type="caution">
    <text evidence="3">The sequence shown here is derived from an EMBL/GenBank/DDBJ whole genome shotgun (WGS) entry which is preliminary data.</text>
</comment>
<feature type="repeat" description="TPR" evidence="1">
    <location>
        <begin position="505"/>
        <end position="538"/>
    </location>
</feature>
<organism evidence="3 4">
    <name type="scientific">Mesonia maritima</name>
    <dbReference type="NCBI Taxonomy" id="1793873"/>
    <lineage>
        <taxon>Bacteria</taxon>
        <taxon>Pseudomonadati</taxon>
        <taxon>Bacteroidota</taxon>
        <taxon>Flavobacteriia</taxon>
        <taxon>Flavobacteriales</taxon>
        <taxon>Flavobacteriaceae</taxon>
        <taxon>Mesonia</taxon>
    </lineage>
</organism>
<feature type="domain" description="Peptidase C45 hydrolase" evidence="2">
    <location>
        <begin position="191"/>
        <end position="386"/>
    </location>
</feature>
<dbReference type="Gene3D" id="1.25.40.10">
    <property type="entry name" value="Tetratricopeptide repeat domain"/>
    <property type="match status" value="1"/>
</dbReference>
<dbReference type="NCBIfam" id="NF040521">
    <property type="entry name" value="C45_proenzyme"/>
    <property type="match status" value="1"/>
</dbReference>
<dbReference type="PROSITE" id="PS50005">
    <property type="entry name" value="TPR"/>
    <property type="match status" value="1"/>
</dbReference>
<dbReference type="InterPro" id="IPR011990">
    <property type="entry name" value="TPR-like_helical_dom_sf"/>
</dbReference>
<dbReference type="InterPro" id="IPR019734">
    <property type="entry name" value="TPR_rpt"/>
</dbReference>
<dbReference type="Pfam" id="PF03417">
    <property type="entry name" value="AAT"/>
    <property type="match status" value="1"/>
</dbReference>
<dbReference type="RefSeq" id="WP_309729277.1">
    <property type="nucleotide sequence ID" value="NZ_JAVDQA010000007.1"/>
</dbReference>
<dbReference type="Proteomes" id="UP001257659">
    <property type="component" value="Unassembled WGS sequence"/>
</dbReference>
<gene>
    <name evidence="3" type="ORF">GGR31_002332</name>
</gene>
<name>A0ABU1K9C8_9FLAO</name>
<dbReference type="EMBL" id="JAVDQA010000007">
    <property type="protein sequence ID" value="MDR6301662.1"/>
    <property type="molecule type" value="Genomic_DNA"/>
</dbReference>
<accession>A0ABU1K9C8</accession>
<evidence type="ECO:0000256" key="1">
    <source>
        <dbReference type="PROSITE-ProRule" id="PRU00339"/>
    </source>
</evidence>
<dbReference type="Gene3D" id="3.60.60.10">
    <property type="entry name" value="Penicillin V Acylase, Chain A"/>
    <property type="match status" value="1"/>
</dbReference>
<dbReference type="PANTHER" id="PTHR35190">
    <property type="entry name" value="PROTEIN DCD1B"/>
    <property type="match status" value="1"/>
</dbReference>
<protein>
    <submittedName>
        <fullName evidence="3">Tetratricopeptide (TPR) repeat protein</fullName>
    </submittedName>
</protein>
<evidence type="ECO:0000313" key="3">
    <source>
        <dbReference type="EMBL" id="MDR6301662.1"/>
    </source>
</evidence>
<keyword evidence="4" id="KW-1185">Reference proteome</keyword>
<keyword evidence="1" id="KW-0802">TPR repeat</keyword>
<evidence type="ECO:0000259" key="2">
    <source>
        <dbReference type="Pfam" id="PF03417"/>
    </source>
</evidence>
<proteinExistence type="predicted"/>